<keyword evidence="1" id="KW-0677">Repeat</keyword>
<protein>
    <submittedName>
        <fullName evidence="5">Putative collagen alpha-3ix chain-like protein</fullName>
    </submittedName>
</protein>
<feature type="compositionally biased region" description="Low complexity" evidence="2">
    <location>
        <begin position="419"/>
        <end position="428"/>
    </location>
</feature>
<accession>A0A147BDE7</accession>
<feature type="compositionally biased region" description="Basic and acidic residues" evidence="2">
    <location>
        <begin position="546"/>
        <end position="564"/>
    </location>
</feature>
<keyword evidence="5" id="KW-0176">Collagen</keyword>
<evidence type="ECO:0000256" key="3">
    <source>
        <dbReference type="SAM" id="SignalP"/>
    </source>
</evidence>
<dbReference type="PANTHER" id="PTHR24637:SF421">
    <property type="entry name" value="CUTICLE COLLAGEN DPY-2"/>
    <property type="match status" value="1"/>
</dbReference>
<dbReference type="InterPro" id="IPR013320">
    <property type="entry name" value="ConA-like_dom_sf"/>
</dbReference>
<evidence type="ECO:0000256" key="1">
    <source>
        <dbReference type="ARBA" id="ARBA00022737"/>
    </source>
</evidence>
<feature type="compositionally biased region" description="Low complexity" evidence="2">
    <location>
        <begin position="482"/>
        <end position="506"/>
    </location>
</feature>
<feature type="signal peptide" evidence="3">
    <location>
        <begin position="1"/>
        <end position="18"/>
    </location>
</feature>
<name>A0A147BDE7_IXORI</name>
<dbReference type="Gene3D" id="2.60.120.200">
    <property type="match status" value="1"/>
</dbReference>
<feature type="compositionally biased region" description="Basic and acidic residues" evidence="2">
    <location>
        <begin position="525"/>
        <end position="534"/>
    </location>
</feature>
<feature type="compositionally biased region" description="Low complexity" evidence="2">
    <location>
        <begin position="324"/>
        <end position="340"/>
    </location>
</feature>
<sequence>MVLEQLLTLTVVTTLVRCQVDTDLLWTTRDTDQGLRVPEYGDVDNEVMEVCPQTKPGQDDLPGFDMIRKFRLDDVQFDFPGVKRVVGSNNLQTAYRLSKQAELVLPTRAIFPLGLPEEFSFVTTFRKRNTRRDPWFLVRVTDVAGSPQFGLSVDGRKNRLELYAQDVAGKRQVLRFMNVRVDDREWHKVDLSVFRDHVVLYLDCEKHSSLELTAPRAPIDVNGDVNLAKFEADLSTVPLDLQWMVMSCNPSRPERESCIELPPKKVPTVPPTLPAPSPPPVPLESVCVDCPPGPPGLNGTEGVPGIPGADGKPGIPGVPGMKGELGNPGVPGLPGLDGLPGLPGPTGPVGLKGSTGAPGIPGAPGLKGQKGDNGVPGEPGVPGIPGTMGPRGPQGLPGTAIVTEGSIGPPGEVGPPGPMGEQGLQGLPGPVGPPGSKGEPGERGVTGKTGPRGLTGEPGPRGLQGEQGIRGPAGPPGRDGIPGTTSETSTSPGVPGLPGIPGETGPQGPPGEKGSRGPPGVQGIEGEKGDKGDRGITGLPGPTGPKGDRGERGYQGDSGPKGDRGPSGVDGSRGEPGLIGLPVKSQLFIDVFRIVMMECFYYLNFSKGVRKKKVLTQI</sequence>
<dbReference type="SUPFAM" id="SSF49899">
    <property type="entry name" value="Concanavalin A-like lectins/glucanases"/>
    <property type="match status" value="1"/>
</dbReference>
<organism evidence="5">
    <name type="scientific">Ixodes ricinus</name>
    <name type="common">Common tick</name>
    <name type="synonym">Acarus ricinus</name>
    <dbReference type="NCBI Taxonomy" id="34613"/>
    <lineage>
        <taxon>Eukaryota</taxon>
        <taxon>Metazoa</taxon>
        <taxon>Ecdysozoa</taxon>
        <taxon>Arthropoda</taxon>
        <taxon>Chelicerata</taxon>
        <taxon>Arachnida</taxon>
        <taxon>Acari</taxon>
        <taxon>Parasitiformes</taxon>
        <taxon>Ixodida</taxon>
        <taxon>Ixodoidea</taxon>
        <taxon>Ixodidae</taxon>
        <taxon>Ixodinae</taxon>
        <taxon>Ixodes</taxon>
    </lineage>
</organism>
<dbReference type="Pfam" id="PF01391">
    <property type="entry name" value="Collagen"/>
    <property type="match status" value="3"/>
</dbReference>
<dbReference type="PANTHER" id="PTHR24637">
    <property type="entry name" value="COLLAGEN"/>
    <property type="match status" value="1"/>
</dbReference>
<dbReference type="GO" id="GO:0005581">
    <property type="term" value="C:collagen trimer"/>
    <property type="evidence" value="ECO:0007669"/>
    <property type="project" value="UniProtKB-KW"/>
</dbReference>
<evidence type="ECO:0000256" key="2">
    <source>
        <dbReference type="SAM" id="MobiDB-lite"/>
    </source>
</evidence>
<feature type="region of interest" description="Disordered" evidence="2">
    <location>
        <begin position="306"/>
        <end position="580"/>
    </location>
</feature>
<dbReference type="InterPro" id="IPR008160">
    <property type="entry name" value="Collagen"/>
</dbReference>
<dbReference type="AlphaFoldDB" id="A0A147BDE7"/>
<reference evidence="5" key="1">
    <citation type="journal article" date="2018" name="PLoS Negl. Trop. Dis.">
        <title>Sialome diversity of ticks revealed by RNAseq of single tick salivary glands.</title>
        <authorList>
            <person name="Perner J."/>
            <person name="Kropackova S."/>
            <person name="Kopacek P."/>
            <person name="Ribeiro J.M."/>
        </authorList>
    </citation>
    <scope>NUCLEOTIDE SEQUENCE</scope>
    <source>
        <strain evidence="5">Siblings of single egg batch collected in Ceske Budejovice</strain>
        <tissue evidence="5">Salivary glands</tissue>
    </source>
</reference>
<feature type="domain" description="Thrombospondin-like N-terminal" evidence="4">
    <location>
        <begin position="57"/>
        <end position="250"/>
    </location>
</feature>
<dbReference type="EMBL" id="GEGO01006620">
    <property type="protein sequence ID" value="JAR88784.1"/>
    <property type="molecule type" value="Transcribed_RNA"/>
</dbReference>
<proteinExistence type="predicted"/>
<feature type="chain" id="PRO_5007542024" evidence="3">
    <location>
        <begin position="19"/>
        <end position="618"/>
    </location>
</feature>
<evidence type="ECO:0000313" key="5">
    <source>
        <dbReference type="EMBL" id="JAR88784.1"/>
    </source>
</evidence>
<keyword evidence="3" id="KW-0732">Signal</keyword>
<dbReference type="InterPro" id="IPR048287">
    <property type="entry name" value="TSPN-like_N"/>
</dbReference>
<evidence type="ECO:0000259" key="4">
    <source>
        <dbReference type="SMART" id="SM00210"/>
    </source>
</evidence>
<dbReference type="SMART" id="SM00210">
    <property type="entry name" value="TSPN"/>
    <property type="match status" value="1"/>
</dbReference>